<evidence type="ECO:0000259" key="5">
    <source>
        <dbReference type="Pfam" id="PF00389"/>
    </source>
</evidence>
<evidence type="ECO:0000259" key="6">
    <source>
        <dbReference type="Pfam" id="PF02826"/>
    </source>
</evidence>
<dbReference type="AlphaFoldDB" id="A0A9W6QXS2"/>
<dbReference type="FunFam" id="3.40.50.720:FF:000203">
    <property type="entry name" value="D-3-phosphoglycerate dehydrogenase (SerA)"/>
    <property type="match status" value="1"/>
</dbReference>
<dbReference type="InterPro" id="IPR006140">
    <property type="entry name" value="D-isomer_DH_NAD-bd"/>
</dbReference>
<name>A0A9W6QXS2_9PSEU</name>
<comment type="caution">
    <text evidence="7">The sequence shown here is derived from an EMBL/GenBank/DDBJ whole genome shotgun (WGS) entry which is preliminary data.</text>
</comment>
<dbReference type="SUPFAM" id="SSF52283">
    <property type="entry name" value="Formate/glycerate dehydrogenase catalytic domain-like"/>
    <property type="match status" value="1"/>
</dbReference>
<accession>A0A9W6QXS2</accession>
<dbReference type="InterPro" id="IPR006139">
    <property type="entry name" value="D-isomer_2_OHA_DH_cat_dom"/>
</dbReference>
<keyword evidence="3" id="KW-0520">NAD</keyword>
<sequence length="332" mass="34950">MNLRPRAAMMQGVHMRIVVTGRIPEAALETLRQAGEVRMSETNRPLTPGELREAVGGASAIVSMLHDKIDGSVADAAGPGLRVVANVAVGYDNIDVAALAERGVLTTNTPGVLTDATADLAFGLLLALTRRLVEGDRLLRARRPWSFHLGFMLGSGLQGKTLGIVGLGQIGRAVARRARAFGMHIIYSGRSRSAAENELDARFVTQDELLTTADVVSLHCPLTPETRHLIDASALAAMKPSAVLVNTTRGPVVDEPALADALARGEIAGAALDVFEKEPEVEPRLLELDNVVLTPHLGSATVETRTEMALLAARNVISVLGGGEPVTPVPAG</sequence>
<proteinExistence type="inferred from homology"/>
<feature type="domain" description="D-isomer specific 2-hydroxyacid dehydrogenase catalytic" evidence="5">
    <location>
        <begin position="17"/>
        <end position="329"/>
    </location>
</feature>
<gene>
    <name evidence="7" type="ORF">Atai01_25930</name>
</gene>
<dbReference type="PROSITE" id="PS00671">
    <property type="entry name" value="D_2_HYDROXYACID_DH_3"/>
    <property type="match status" value="1"/>
</dbReference>
<dbReference type="SUPFAM" id="SSF51735">
    <property type="entry name" value="NAD(P)-binding Rossmann-fold domains"/>
    <property type="match status" value="1"/>
</dbReference>
<dbReference type="PROSITE" id="PS00670">
    <property type="entry name" value="D_2_HYDROXYACID_DH_2"/>
    <property type="match status" value="1"/>
</dbReference>
<dbReference type="GO" id="GO:0005829">
    <property type="term" value="C:cytosol"/>
    <property type="evidence" value="ECO:0007669"/>
    <property type="project" value="TreeGrafter"/>
</dbReference>
<organism evidence="7 8">
    <name type="scientific">Amycolatopsis taiwanensis</name>
    <dbReference type="NCBI Taxonomy" id="342230"/>
    <lineage>
        <taxon>Bacteria</taxon>
        <taxon>Bacillati</taxon>
        <taxon>Actinomycetota</taxon>
        <taxon>Actinomycetes</taxon>
        <taxon>Pseudonocardiales</taxon>
        <taxon>Pseudonocardiaceae</taxon>
        <taxon>Amycolatopsis</taxon>
    </lineage>
</organism>
<dbReference type="GO" id="GO:0030267">
    <property type="term" value="F:glyoxylate reductase (NADPH) activity"/>
    <property type="evidence" value="ECO:0007669"/>
    <property type="project" value="TreeGrafter"/>
</dbReference>
<dbReference type="PANTHER" id="PTHR10996">
    <property type="entry name" value="2-HYDROXYACID DEHYDROGENASE-RELATED"/>
    <property type="match status" value="1"/>
</dbReference>
<comment type="similarity">
    <text evidence="1 4">Belongs to the D-isomer specific 2-hydroxyacid dehydrogenase family.</text>
</comment>
<dbReference type="Proteomes" id="UP001165136">
    <property type="component" value="Unassembled WGS sequence"/>
</dbReference>
<dbReference type="Gene3D" id="3.40.50.720">
    <property type="entry name" value="NAD(P)-binding Rossmann-like Domain"/>
    <property type="match status" value="2"/>
</dbReference>
<evidence type="ECO:0000256" key="2">
    <source>
        <dbReference type="ARBA" id="ARBA00023002"/>
    </source>
</evidence>
<dbReference type="InterPro" id="IPR050223">
    <property type="entry name" value="D-isomer_2-hydroxyacid_DH"/>
</dbReference>
<reference evidence="7" key="1">
    <citation type="submission" date="2023-03" db="EMBL/GenBank/DDBJ databases">
        <title>Amycolatopsis taiwanensis NBRC 103393.</title>
        <authorList>
            <person name="Ichikawa N."/>
            <person name="Sato H."/>
            <person name="Tonouchi N."/>
        </authorList>
    </citation>
    <scope>NUCLEOTIDE SEQUENCE</scope>
    <source>
        <strain evidence="7">NBRC 103393</strain>
    </source>
</reference>
<dbReference type="Pfam" id="PF02826">
    <property type="entry name" value="2-Hacid_dh_C"/>
    <property type="match status" value="1"/>
</dbReference>
<dbReference type="InterPro" id="IPR036291">
    <property type="entry name" value="NAD(P)-bd_dom_sf"/>
</dbReference>
<dbReference type="PANTHER" id="PTHR10996:SF283">
    <property type="entry name" value="GLYOXYLATE_HYDROXYPYRUVATE REDUCTASE B"/>
    <property type="match status" value="1"/>
</dbReference>
<dbReference type="EMBL" id="BSTI01000005">
    <property type="protein sequence ID" value="GLY65974.1"/>
    <property type="molecule type" value="Genomic_DNA"/>
</dbReference>
<evidence type="ECO:0000313" key="8">
    <source>
        <dbReference type="Proteomes" id="UP001165136"/>
    </source>
</evidence>
<dbReference type="InterPro" id="IPR029753">
    <property type="entry name" value="D-isomer_DH_CS"/>
</dbReference>
<keyword evidence="8" id="KW-1185">Reference proteome</keyword>
<feature type="domain" description="D-isomer specific 2-hydroxyacid dehydrogenase NAD-binding" evidence="6">
    <location>
        <begin position="122"/>
        <end position="298"/>
    </location>
</feature>
<protein>
    <submittedName>
        <fullName evidence="7">D-glycerate dehydrogenase</fullName>
    </submittedName>
</protein>
<evidence type="ECO:0000256" key="3">
    <source>
        <dbReference type="ARBA" id="ARBA00023027"/>
    </source>
</evidence>
<dbReference type="GO" id="GO:0051287">
    <property type="term" value="F:NAD binding"/>
    <property type="evidence" value="ECO:0007669"/>
    <property type="project" value="InterPro"/>
</dbReference>
<dbReference type="GO" id="GO:0016618">
    <property type="term" value="F:hydroxypyruvate reductase [NAD(P)H] activity"/>
    <property type="evidence" value="ECO:0007669"/>
    <property type="project" value="TreeGrafter"/>
</dbReference>
<dbReference type="Pfam" id="PF00389">
    <property type="entry name" value="2-Hacid_dh"/>
    <property type="match status" value="1"/>
</dbReference>
<dbReference type="CDD" id="cd05301">
    <property type="entry name" value="GDH"/>
    <property type="match status" value="1"/>
</dbReference>
<evidence type="ECO:0000313" key="7">
    <source>
        <dbReference type="EMBL" id="GLY65974.1"/>
    </source>
</evidence>
<evidence type="ECO:0000256" key="1">
    <source>
        <dbReference type="ARBA" id="ARBA00005854"/>
    </source>
</evidence>
<keyword evidence="2 4" id="KW-0560">Oxidoreductase</keyword>
<evidence type="ECO:0000256" key="4">
    <source>
        <dbReference type="RuleBase" id="RU003719"/>
    </source>
</evidence>